<dbReference type="Gene3D" id="3.30.1370.10">
    <property type="entry name" value="K Homology domain, type 1"/>
    <property type="match status" value="2"/>
</dbReference>
<feature type="domain" description="K Homology" evidence="3">
    <location>
        <begin position="248"/>
        <end position="315"/>
    </location>
</feature>
<sequence>MPPNACFQRSDCMSREGMGWPTPTWAPRLADGADHYLPYDRCYEVAKQILAVKQINELDHNEDIDRVVSFMDHNWDHNQSFAAMDTKSTDYEVYNPMLFTSIGPQMCPPMVYETIEQPMYEPMVSPPVGQSLYPSMDHKLHDKRPQSLGNSKSNDKRDKLFTATVSVPSSHHVAQIVGKQGSKIKLLRQKSGVHIQTPVNGQEPVFIITGDRHKVEEVRAEIQSASLHFTAVDEERKQKFKHNSDIPGSICVNLRTPNDLIGLIVGRNGATIRNIQKVSETYIETPKESHNQWFTMTGLTANVENAKHMIAEHVSLKTNRHFYIDLMPNGDNILTSYQ</sequence>
<dbReference type="Proteomes" id="UP000728032">
    <property type="component" value="Unassembled WGS sequence"/>
</dbReference>
<dbReference type="PANTHER" id="PTHR23285:SF7">
    <property type="entry name" value="LD09246P1"/>
    <property type="match status" value="1"/>
</dbReference>
<gene>
    <name evidence="4" type="ORF">ONB1V03_LOCUS14074</name>
</gene>
<keyword evidence="5" id="KW-1185">Reference proteome</keyword>
<feature type="compositionally biased region" description="Basic and acidic residues" evidence="2">
    <location>
        <begin position="136"/>
        <end position="145"/>
    </location>
</feature>
<evidence type="ECO:0000256" key="2">
    <source>
        <dbReference type="SAM" id="MobiDB-lite"/>
    </source>
</evidence>
<feature type="region of interest" description="Disordered" evidence="2">
    <location>
        <begin position="131"/>
        <end position="157"/>
    </location>
</feature>
<dbReference type="Pfam" id="PF00013">
    <property type="entry name" value="KH_1"/>
    <property type="match status" value="2"/>
</dbReference>
<keyword evidence="1" id="KW-0694">RNA-binding</keyword>
<dbReference type="InterPro" id="IPR036612">
    <property type="entry name" value="KH_dom_type_1_sf"/>
</dbReference>
<dbReference type="EMBL" id="CAJPVJ010013001">
    <property type="protein sequence ID" value="CAG2174630.1"/>
    <property type="molecule type" value="Genomic_DNA"/>
</dbReference>
<dbReference type="SUPFAM" id="SSF54791">
    <property type="entry name" value="Eukaryotic type KH-domain (KH-domain type I)"/>
    <property type="match status" value="2"/>
</dbReference>
<dbReference type="InterPro" id="IPR004088">
    <property type="entry name" value="KH_dom_type_1"/>
</dbReference>
<accession>A0A7R9MCV1</accession>
<dbReference type="InterPro" id="IPR004087">
    <property type="entry name" value="KH_dom"/>
</dbReference>
<name>A0A7R9MCV1_9ACAR</name>
<dbReference type="OrthoDB" id="427410at2759"/>
<dbReference type="PANTHER" id="PTHR23285">
    <property type="entry name" value="RING FINGER AND KH DOMAIN CONTAINING PROTEIN 1"/>
    <property type="match status" value="1"/>
</dbReference>
<dbReference type="SMART" id="SM00322">
    <property type="entry name" value="KH"/>
    <property type="match status" value="2"/>
</dbReference>
<evidence type="ECO:0000256" key="1">
    <source>
        <dbReference type="PROSITE-ProRule" id="PRU00117"/>
    </source>
</evidence>
<evidence type="ECO:0000313" key="4">
    <source>
        <dbReference type="EMBL" id="CAD7657444.1"/>
    </source>
</evidence>
<dbReference type="InterPro" id="IPR047227">
    <property type="entry name" value="MEX3"/>
</dbReference>
<reference evidence="4" key="1">
    <citation type="submission" date="2020-11" db="EMBL/GenBank/DDBJ databases">
        <authorList>
            <person name="Tran Van P."/>
        </authorList>
    </citation>
    <scope>NUCLEOTIDE SEQUENCE</scope>
</reference>
<proteinExistence type="predicted"/>
<dbReference type="PROSITE" id="PS50084">
    <property type="entry name" value="KH_TYPE_1"/>
    <property type="match status" value="2"/>
</dbReference>
<feature type="domain" description="K Homology" evidence="3">
    <location>
        <begin position="159"/>
        <end position="227"/>
    </location>
</feature>
<protein>
    <recommendedName>
        <fullName evidence="3">K Homology domain-containing protein</fullName>
    </recommendedName>
</protein>
<dbReference type="GO" id="GO:0003723">
    <property type="term" value="F:RNA binding"/>
    <property type="evidence" value="ECO:0007669"/>
    <property type="project" value="UniProtKB-UniRule"/>
</dbReference>
<evidence type="ECO:0000313" key="5">
    <source>
        <dbReference type="Proteomes" id="UP000728032"/>
    </source>
</evidence>
<evidence type="ECO:0000259" key="3">
    <source>
        <dbReference type="SMART" id="SM00322"/>
    </source>
</evidence>
<dbReference type="GO" id="GO:0010468">
    <property type="term" value="P:regulation of gene expression"/>
    <property type="evidence" value="ECO:0007669"/>
    <property type="project" value="UniProtKB-ARBA"/>
</dbReference>
<dbReference type="AlphaFoldDB" id="A0A7R9MCV1"/>
<organism evidence="4">
    <name type="scientific">Oppiella nova</name>
    <dbReference type="NCBI Taxonomy" id="334625"/>
    <lineage>
        <taxon>Eukaryota</taxon>
        <taxon>Metazoa</taxon>
        <taxon>Ecdysozoa</taxon>
        <taxon>Arthropoda</taxon>
        <taxon>Chelicerata</taxon>
        <taxon>Arachnida</taxon>
        <taxon>Acari</taxon>
        <taxon>Acariformes</taxon>
        <taxon>Sarcoptiformes</taxon>
        <taxon>Oribatida</taxon>
        <taxon>Brachypylina</taxon>
        <taxon>Oppioidea</taxon>
        <taxon>Oppiidae</taxon>
        <taxon>Oppiella</taxon>
    </lineage>
</organism>
<dbReference type="EMBL" id="OC927826">
    <property type="protein sequence ID" value="CAD7657444.1"/>
    <property type="molecule type" value="Genomic_DNA"/>
</dbReference>